<evidence type="ECO:0000313" key="2">
    <source>
        <dbReference type="EMBL" id="ESO01450.1"/>
    </source>
</evidence>
<dbReference type="EnsemblMetazoa" id="HelroT175009">
    <property type="protein sequence ID" value="HelroP175009"/>
    <property type="gene ID" value="HelroG175009"/>
</dbReference>
<dbReference type="HOGENOM" id="CLU_1751696_0_0_1"/>
<keyword evidence="4" id="KW-1185">Reference proteome</keyword>
<dbReference type="InterPro" id="IPR003128">
    <property type="entry name" value="Villin_headpiece"/>
</dbReference>
<dbReference type="EMBL" id="AMQM01005118">
    <property type="status" value="NOT_ANNOTATED_CDS"/>
    <property type="molecule type" value="Genomic_DNA"/>
</dbReference>
<gene>
    <name evidence="3" type="primary">20205201</name>
    <name evidence="2" type="ORF">HELRODRAFT_175009</name>
</gene>
<dbReference type="Pfam" id="PF02209">
    <property type="entry name" value="VHP"/>
    <property type="match status" value="1"/>
</dbReference>
<dbReference type="InterPro" id="IPR036886">
    <property type="entry name" value="Villin_headpiece_dom_sf"/>
</dbReference>
<dbReference type="GO" id="GO:0003779">
    <property type="term" value="F:actin binding"/>
    <property type="evidence" value="ECO:0007669"/>
    <property type="project" value="InterPro"/>
</dbReference>
<dbReference type="RefSeq" id="XP_009020686.1">
    <property type="nucleotide sequence ID" value="XM_009022438.1"/>
</dbReference>
<feature type="domain" description="HP" evidence="1">
    <location>
        <begin position="82"/>
        <end position="148"/>
    </location>
</feature>
<dbReference type="OrthoDB" id="1746725at2759"/>
<dbReference type="SMART" id="SM00153">
    <property type="entry name" value="VHP"/>
    <property type="match status" value="1"/>
</dbReference>
<protein>
    <recommendedName>
        <fullName evidence="1">HP domain-containing protein</fullName>
    </recommendedName>
</protein>
<dbReference type="Proteomes" id="UP000015101">
    <property type="component" value="Unassembled WGS sequence"/>
</dbReference>
<name>T1F8Q2_HELRO</name>
<evidence type="ECO:0000259" key="1">
    <source>
        <dbReference type="PROSITE" id="PS51089"/>
    </source>
</evidence>
<dbReference type="InParanoid" id="T1F8Q2"/>
<accession>T1F8Q2</accession>
<reference evidence="2 4" key="2">
    <citation type="journal article" date="2013" name="Nature">
        <title>Insights into bilaterian evolution from three spiralian genomes.</title>
        <authorList>
            <person name="Simakov O."/>
            <person name="Marletaz F."/>
            <person name="Cho S.J."/>
            <person name="Edsinger-Gonzales E."/>
            <person name="Havlak P."/>
            <person name="Hellsten U."/>
            <person name="Kuo D.H."/>
            <person name="Larsson T."/>
            <person name="Lv J."/>
            <person name="Arendt D."/>
            <person name="Savage R."/>
            <person name="Osoegawa K."/>
            <person name="de Jong P."/>
            <person name="Grimwood J."/>
            <person name="Chapman J.A."/>
            <person name="Shapiro H."/>
            <person name="Aerts A."/>
            <person name="Otillar R.P."/>
            <person name="Terry A.Y."/>
            <person name="Boore J.L."/>
            <person name="Grigoriev I.V."/>
            <person name="Lindberg D.R."/>
            <person name="Seaver E.C."/>
            <person name="Weisblat D.A."/>
            <person name="Putnam N.H."/>
            <person name="Rokhsar D.S."/>
        </authorList>
    </citation>
    <scope>NUCLEOTIDE SEQUENCE</scope>
</reference>
<sequence>MSALKPGYGLKPVIYAFHSNPATPKKPPNRLFVSMDTHLNRSMSLREVVEGRRSIDVKDFLRKINKDGGYSTTSYGKRDKSSKSNITYPLEDLKGMMKQKHKSFITCDNIENYLNEKDFEELFGMNRQMFNQLPLWKRNDLKKVHKLIE</sequence>
<dbReference type="EMBL" id="KB096785">
    <property type="protein sequence ID" value="ESO01450.1"/>
    <property type="molecule type" value="Genomic_DNA"/>
</dbReference>
<organism evidence="3 4">
    <name type="scientific">Helobdella robusta</name>
    <name type="common">Californian leech</name>
    <dbReference type="NCBI Taxonomy" id="6412"/>
    <lineage>
        <taxon>Eukaryota</taxon>
        <taxon>Metazoa</taxon>
        <taxon>Spiralia</taxon>
        <taxon>Lophotrochozoa</taxon>
        <taxon>Annelida</taxon>
        <taxon>Clitellata</taxon>
        <taxon>Hirudinea</taxon>
        <taxon>Rhynchobdellida</taxon>
        <taxon>Glossiphoniidae</taxon>
        <taxon>Helobdella</taxon>
    </lineage>
</organism>
<dbReference type="KEGG" id="hro:HELRODRAFT_175009"/>
<dbReference type="Gene3D" id="1.10.950.10">
    <property type="entry name" value="Villin headpiece domain"/>
    <property type="match status" value="1"/>
</dbReference>
<dbReference type="CTD" id="20205201"/>
<dbReference type="SUPFAM" id="SSF47050">
    <property type="entry name" value="VHP, Villin headpiece domain"/>
    <property type="match status" value="1"/>
</dbReference>
<dbReference type="AlphaFoldDB" id="T1F8Q2"/>
<dbReference type="GeneID" id="20205201"/>
<proteinExistence type="predicted"/>
<dbReference type="PROSITE" id="PS51089">
    <property type="entry name" value="HP"/>
    <property type="match status" value="1"/>
</dbReference>
<dbReference type="GO" id="GO:0007010">
    <property type="term" value="P:cytoskeleton organization"/>
    <property type="evidence" value="ECO:0007669"/>
    <property type="project" value="InterPro"/>
</dbReference>
<evidence type="ECO:0000313" key="4">
    <source>
        <dbReference type="Proteomes" id="UP000015101"/>
    </source>
</evidence>
<reference evidence="4" key="1">
    <citation type="submission" date="2012-12" db="EMBL/GenBank/DDBJ databases">
        <authorList>
            <person name="Hellsten U."/>
            <person name="Grimwood J."/>
            <person name="Chapman J.A."/>
            <person name="Shapiro H."/>
            <person name="Aerts A."/>
            <person name="Otillar R.P."/>
            <person name="Terry A.Y."/>
            <person name="Boore J.L."/>
            <person name="Simakov O."/>
            <person name="Marletaz F."/>
            <person name="Cho S.-J."/>
            <person name="Edsinger-Gonzales E."/>
            <person name="Havlak P."/>
            <person name="Kuo D.-H."/>
            <person name="Larsson T."/>
            <person name="Lv J."/>
            <person name="Arendt D."/>
            <person name="Savage R."/>
            <person name="Osoegawa K."/>
            <person name="de Jong P."/>
            <person name="Lindberg D.R."/>
            <person name="Seaver E.C."/>
            <person name="Weisblat D.A."/>
            <person name="Putnam N.H."/>
            <person name="Grigoriev I.V."/>
            <person name="Rokhsar D.S."/>
        </authorList>
    </citation>
    <scope>NUCLEOTIDE SEQUENCE</scope>
</reference>
<reference evidence="3" key="3">
    <citation type="submission" date="2015-06" db="UniProtKB">
        <authorList>
            <consortium name="EnsemblMetazoa"/>
        </authorList>
    </citation>
    <scope>IDENTIFICATION</scope>
</reference>
<evidence type="ECO:0000313" key="3">
    <source>
        <dbReference type="EnsemblMetazoa" id="HelroP175009"/>
    </source>
</evidence>